<dbReference type="PANTHER" id="PTHR34236:SF1">
    <property type="entry name" value="DIMETHYL SULFOXIDE REDUCTASE TRANSCRIPTIONAL ACTIVATOR"/>
    <property type="match status" value="1"/>
</dbReference>
<dbReference type="InterPro" id="IPR036388">
    <property type="entry name" value="WH-like_DNA-bd_sf"/>
</dbReference>
<comment type="caution">
    <text evidence="5">The sequence shown here is derived from an EMBL/GenBank/DDBJ whole genome shotgun (WGS) entry which is preliminary data.</text>
</comment>
<accession>A0ABD5U680</accession>
<feature type="domain" description="Bacterioopsin transcriptional activator GAF and HTH associated" evidence="4">
    <location>
        <begin position="9"/>
        <end position="141"/>
    </location>
</feature>
<dbReference type="Gene3D" id="1.10.10.10">
    <property type="entry name" value="Winged helix-like DNA-binding domain superfamily/Winged helix DNA-binding domain"/>
    <property type="match status" value="1"/>
</dbReference>
<evidence type="ECO:0000256" key="1">
    <source>
        <dbReference type="ARBA" id="ARBA00023015"/>
    </source>
</evidence>
<dbReference type="InterPro" id="IPR031803">
    <property type="entry name" value="BAT_GAF/HTH-assoc"/>
</dbReference>
<dbReference type="Proteomes" id="UP001596408">
    <property type="component" value="Unassembled WGS sequence"/>
</dbReference>
<evidence type="ECO:0000313" key="5">
    <source>
        <dbReference type="EMBL" id="MFC6826600.1"/>
    </source>
</evidence>
<dbReference type="InterPro" id="IPR013324">
    <property type="entry name" value="RNA_pol_sigma_r3/r4-like"/>
</dbReference>
<evidence type="ECO:0000256" key="2">
    <source>
        <dbReference type="ARBA" id="ARBA00023163"/>
    </source>
</evidence>
<organism evidence="5 6">
    <name type="scientific">Halopelagius fulvigenes</name>
    <dbReference type="NCBI Taxonomy" id="1198324"/>
    <lineage>
        <taxon>Archaea</taxon>
        <taxon>Methanobacteriati</taxon>
        <taxon>Methanobacteriota</taxon>
        <taxon>Stenosarchaea group</taxon>
        <taxon>Halobacteria</taxon>
        <taxon>Halobacteriales</taxon>
        <taxon>Haloferacaceae</taxon>
    </lineage>
</organism>
<keyword evidence="2" id="KW-0804">Transcription</keyword>
<feature type="domain" description="HTH bat-type" evidence="3">
    <location>
        <begin position="159"/>
        <end position="210"/>
    </location>
</feature>
<dbReference type="Pfam" id="PF15915">
    <property type="entry name" value="BAT"/>
    <property type="match status" value="1"/>
</dbReference>
<evidence type="ECO:0000259" key="3">
    <source>
        <dbReference type="Pfam" id="PF04967"/>
    </source>
</evidence>
<dbReference type="RefSeq" id="WP_379698449.1">
    <property type="nucleotide sequence ID" value="NZ_JBHSXH010000015.1"/>
</dbReference>
<reference evidence="5 6" key="1">
    <citation type="journal article" date="2019" name="Int. J. Syst. Evol. Microbiol.">
        <title>The Global Catalogue of Microorganisms (GCM) 10K type strain sequencing project: providing services to taxonomists for standard genome sequencing and annotation.</title>
        <authorList>
            <consortium name="The Broad Institute Genomics Platform"/>
            <consortium name="The Broad Institute Genome Sequencing Center for Infectious Disease"/>
            <person name="Wu L."/>
            <person name="Ma J."/>
        </authorList>
    </citation>
    <scope>NUCLEOTIDE SEQUENCE [LARGE SCALE GENOMIC DNA]</scope>
    <source>
        <strain evidence="5 6">YIM 94188</strain>
    </source>
</reference>
<keyword evidence="1" id="KW-0805">Transcription regulation</keyword>
<dbReference type="Pfam" id="PF04967">
    <property type="entry name" value="HTH_10"/>
    <property type="match status" value="1"/>
</dbReference>
<dbReference type="PANTHER" id="PTHR34236">
    <property type="entry name" value="DIMETHYL SULFOXIDE REDUCTASE TRANSCRIPTIONAL ACTIVATOR"/>
    <property type="match status" value="1"/>
</dbReference>
<evidence type="ECO:0000259" key="4">
    <source>
        <dbReference type="Pfam" id="PF15915"/>
    </source>
</evidence>
<name>A0ABD5U680_9EURY</name>
<sequence>MTTPTVIAEIELTHPELVLTRTIEAVPAMKTELEYQVVAEPGTYYLFFEAHGGDFDAFDAAVAEDPTVSDSTVIIDAPELRVYRMTLTSTERLVLPKAAELGMRILTAKSGESGWLATLEVPELETLKAFRSHCAERDVAVKVKRLYHPEDRRGAQYDLTPVQRETLVAAYERGYLEVPREASIQELAEALGVSTSSVSARLRRGTKNLVENTLLR</sequence>
<proteinExistence type="predicted"/>
<dbReference type="EMBL" id="JBHSXH010000015">
    <property type="protein sequence ID" value="MFC6826600.1"/>
    <property type="molecule type" value="Genomic_DNA"/>
</dbReference>
<protein>
    <submittedName>
        <fullName evidence="5">Helix-turn-helix domain-containing protein</fullName>
    </submittedName>
</protein>
<dbReference type="SUPFAM" id="SSF88659">
    <property type="entry name" value="Sigma3 and sigma4 domains of RNA polymerase sigma factors"/>
    <property type="match status" value="1"/>
</dbReference>
<evidence type="ECO:0000313" key="6">
    <source>
        <dbReference type="Proteomes" id="UP001596408"/>
    </source>
</evidence>
<gene>
    <name evidence="5" type="ORF">ACFQEV_16585</name>
</gene>
<keyword evidence="6" id="KW-1185">Reference proteome</keyword>
<dbReference type="AlphaFoldDB" id="A0ABD5U680"/>
<dbReference type="InterPro" id="IPR007050">
    <property type="entry name" value="HTH_bacterioopsin"/>
</dbReference>